<accession>A0A5N6GTR6</accession>
<dbReference type="EMBL" id="ML734628">
    <property type="protein sequence ID" value="KAB8244370.1"/>
    <property type="molecule type" value="Genomic_DNA"/>
</dbReference>
<evidence type="ECO:0000313" key="2">
    <source>
        <dbReference type="EMBL" id="KAB8244370.1"/>
    </source>
</evidence>
<feature type="region of interest" description="Disordered" evidence="1">
    <location>
        <begin position="15"/>
        <end position="51"/>
    </location>
</feature>
<sequence length="136" mass="14872">MPWLPTYISSIQSPSNNGVLSEFPSTSPTVRTPRRRKTPRPSQALQSVYPPPSLPCPQDCLSLFVAHNTKYPNATVVNVPRTETTAVKNVKVLTLHPNGIARSSHRSLDPKGQIFEEPRGAKMGKRAGLGTQVEVC</sequence>
<dbReference type="AlphaFoldDB" id="A0A5N6GTR6"/>
<proteinExistence type="predicted"/>
<dbReference type="Proteomes" id="UP000325434">
    <property type="component" value="Unassembled WGS sequence"/>
</dbReference>
<gene>
    <name evidence="2" type="ORF">BDV35DRAFT_292714</name>
</gene>
<evidence type="ECO:0000256" key="1">
    <source>
        <dbReference type="SAM" id="MobiDB-lite"/>
    </source>
</evidence>
<protein>
    <submittedName>
        <fullName evidence="2">Uncharacterized protein</fullName>
    </submittedName>
</protein>
<reference evidence="2" key="1">
    <citation type="submission" date="2019-04" db="EMBL/GenBank/DDBJ databases">
        <title>Friends and foes A comparative genomics study of 23 Aspergillus species from section Flavi.</title>
        <authorList>
            <consortium name="DOE Joint Genome Institute"/>
            <person name="Kjaerbolling I."/>
            <person name="Vesth T."/>
            <person name="Frisvad J.C."/>
            <person name="Nybo J.L."/>
            <person name="Theobald S."/>
            <person name="Kildgaard S."/>
            <person name="Isbrandt T."/>
            <person name="Kuo A."/>
            <person name="Sato A."/>
            <person name="Lyhne E.K."/>
            <person name="Kogle M.E."/>
            <person name="Wiebenga A."/>
            <person name="Kun R.S."/>
            <person name="Lubbers R.J."/>
            <person name="Makela M.R."/>
            <person name="Barry K."/>
            <person name="Chovatia M."/>
            <person name="Clum A."/>
            <person name="Daum C."/>
            <person name="Haridas S."/>
            <person name="He G."/>
            <person name="LaButti K."/>
            <person name="Lipzen A."/>
            <person name="Mondo S."/>
            <person name="Riley R."/>
            <person name="Salamov A."/>
            <person name="Simmons B.A."/>
            <person name="Magnuson J.K."/>
            <person name="Henrissat B."/>
            <person name="Mortensen U.H."/>
            <person name="Larsen T.O."/>
            <person name="Devries R.P."/>
            <person name="Grigoriev I.V."/>
            <person name="Machida M."/>
            <person name="Baker S.E."/>
            <person name="Andersen M.R."/>
        </authorList>
    </citation>
    <scope>NUCLEOTIDE SEQUENCE [LARGE SCALE GENOMIC DNA]</scope>
    <source>
        <strain evidence="2">CBS 121.62</strain>
    </source>
</reference>
<name>A0A5N6GTR6_ASPFL</name>
<organism evidence="2">
    <name type="scientific">Aspergillus flavus</name>
    <dbReference type="NCBI Taxonomy" id="5059"/>
    <lineage>
        <taxon>Eukaryota</taxon>
        <taxon>Fungi</taxon>
        <taxon>Dikarya</taxon>
        <taxon>Ascomycota</taxon>
        <taxon>Pezizomycotina</taxon>
        <taxon>Eurotiomycetes</taxon>
        <taxon>Eurotiomycetidae</taxon>
        <taxon>Eurotiales</taxon>
        <taxon>Aspergillaceae</taxon>
        <taxon>Aspergillus</taxon>
        <taxon>Aspergillus subgen. Circumdati</taxon>
    </lineage>
</organism>